<reference evidence="1" key="1">
    <citation type="submission" date="2011-02" db="EMBL/GenBank/DDBJ databases">
        <title>The genome of the leaf-cutting ant Acromyrmex echinatior suggests key adaptations to social evolution and fungus farming.</title>
        <authorList>
            <person name="Nygaard S."/>
            <person name="Zhang G."/>
        </authorList>
    </citation>
    <scope>NUCLEOTIDE SEQUENCE</scope>
</reference>
<name>F4WES2_ACREC</name>
<dbReference type="InParanoid" id="F4WES2"/>
<dbReference type="EMBL" id="GL888108">
    <property type="protein sequence ID" value="EGI67306.1"/>
    <property type="molecule type" value="Genomic_DNA"/>
</dbReference>
<dbReference type="AlphaFoldDB" id="F4WES2"/>
<proteinExistence type="predicted"/>
<keyword evidence="2" id="KW-1185">Reference proteome</keyword>
<accession>F4WES2</accession>
<evidence type="ECO:0000313" key="1">
    <source>
        <dbReference type="EMBL" id="EGI67306.1"/>
    </source>
</evidence>
<evidence type="ECO:0000313" key="2">
    <source>
        <dbReference type="Proteomes" id="UP000007755"/>
    </source>
</evidence>
<organism evidence="2">
    <name type="scientific">Acromyrmex echinatior</name>
    <name type="common">Panamanian leafcutter ant</name>
    <name type="synonym">Acromyrmex octospinosus echinatior</name>
    <dbReference type="NCBI Taxonomy" id="103372"/>
    <lineage>
        <taxon>Eukaryota</taxon>
        <taxon>Metazoa</taxon>
        <taxon>Ecdysozoa</taxon>
        <taxon>Arthropoda</taxon>
        <taxon>Hexapoda</taxon>
        <taxon>Insecta</taxon>
        <taxon>Pterygota</taxon>
        <taxon>Neoptera</taxon>
        <taxon>Endopterygota</taxon>
        <taxon>Hymenoptera</taxon>
        <taxon>Apocrita</taxon>
        <taxon>Aculeata</taxon>
        <taxon>Formicoidea</taxon>
        <taxon>Formicidae</taxon>
        <taxon>Myrmicinae</taxon>
        <taxon>Acromyrmex</taxon>
    </lineage>
</organism>
<dbReference type="Proteomes" id="UP000007755">
    <property type="component" value="Unassembled WGS sequence"/>
</dbReference>
<gene>
    <name evidence="1" type="ORF">G5I_04113</name>
</gene>
<sequence length="181" mass="20731">MTTDDISTHDIVQILEKNVNILKSEGHGPDVTLEFYDKFELFRKLLCNLTDKLQSLLYLSENYTSTSDFKQFINRIVGSWNSINKQLRQYIAILKLNPFLVKLESDVDTYVSNINISPIDKSKCPKLDVFPIVAKLLTGELLDDEPIDPCCVLADNVPRKPVFIIKIKHKMDPSMIVEETI</sequence>
<dbReference type="OrthoDB" id="7535498at2759"/>
<protein>
    <submittedName>
        <fullName evidence="1">Uncharacterized protein</fullName>
    </submittedName>
</protein>